<evidence type="ECO:0000313" key="2">
    <source>
        <dbReference type="Proteomes" id="UP000233837"/>
    </source>
</evidence>
<organism evidence="1 2">
    <name type="scientific">Dendrobium catenatum</name>
    <dbReference type="NCBI Taxonomy" id="906689"/>
    <lineage>
        <taxon>Eukaryota</taxon>
        <taxon>Viridiplantae</taxon>
        <taxon>Streptophyta</taxon>
        <taxon>Embryophyta</taxon>
        <taxon>Tracheophyta</taxon>
        <taxon>Spermatophyta</taxon>
        <taxon>Magnoliopsida</taxon>
        <taxon>Liliopsida</taxon>
        <taxon>Asparagales</taxon>
        <taxon>Orchidaceae</taxon>
        <taxon>Epidendroideae</taxon>
        <taxon>Malaxideae</taxon>
        <taxon>Dendrobiinae</taxon>
        <taxon>Dendrobium</taxon>
    </lineage>
</organism>
<reference evidence="1 2" key="2">
    <citation type="journal article" date="2017" name="Nature">
        <title>The Apostasia genome and the evolution of orchids.</title>
        <authorList>
            <person name="Zhang G.Q."/>
            <person name="Liu K.W."/>
            <person name="Li Z."/>
            <person name="Lohaus R."/>
            <person name="Hsiao Y.Y."/>
            <person name="Niu S.C."/>
            <person name="Wang J.Y."/>
            <person name="Lin Y.C."/>
            <person name="Xu Q."/>
            <person name="Chen L.J."/>
            <person name="Yoshida K."/>
            <person name="Fujiwara S."/>
            <person name="Wang Z.W."/>
            <person name="Zhang Y.Q."/>
            <person name="Mitsuda N."/>
            <person name="Wang M."/>
            <person name="Liu G.H."/>
            <person name="Pecoraro L."/>
            <person name="Huang H.X."/>
            <person name="Xiao X.J."/>
            <person name="Lin M."/>
            <person name="Wu X.Y."/>
            <person name="Wu W.L."/>
            <person name="Chen Y.Y."/>
            <person name="Chang S.B."/>
            <person name="Sakamoto S."/>
            <person name="Ohme-Takagi M."/>
            <person name="Yagi M."/>
            <person name="Zeng S.J."/>
            <person name="Shen C.Y."/>
            <person name="Yeh C.M."/>
            <person name="Luo Y.B."/>
            <person name="Tsai W.C."/>
            <person name="Van de Peer Y."/>
            <person name="Liu Z.J."/>
        </authorList>
    </citation>
    <scope>NUCLEOTIDE SEQUENCE [LARGE SCALE GENOMIC DNA]</scope>
    <source>
        <tissue evidence="1">The whole plant</tissue>
    </source>
</reference>
<name>A0A2I0XG03_9ASPA</name>
<dbReference type="AlphaFoldDB" id="A0A2I0XG03"/>
<proteinExistence type="predicted"/>
<reference evidence="1 2" key="1">
    <citation type="journal article" date="2016" name="Sci. Rep.">
        <title>The Dendrobium catenatum Lindl. genome sequence provides insights into polysaccharide synthase, floral development and adaptive evolution.</title>
        <authorList>
            <person name="Zhang G.Q."/>
            <person name="Xu Q."/>
            <person name="Bian C."/>
            <person name="Tsai W.C."/>
            <person name="Yeh C.M."/>
            <person name="Liu K.W."/>
            <person name="Yoshida K."/>
            <person name="Zhang L.S."/>
            <person name="Chang S.B."/>
            <person name="Chen F."/>
            <person name="Shi Y."/>
            <person name="Su Y.Y."/>
            <person name="Zhang Y.Q."/>
            <person name="Chen L.J."/>
            <person name="Yin Y."/>
            <person name="Lin M."/>
            <person name="Huang H."/>
            <person name="Deng H."/>
            <person name="Wang Z.W."/>
            <person name="Zhu S.L."/>
            <person name="Zhao X."/>
            <person name="Deng C."/>
            <person name="Niu S.C."/>
            <person name="Huang J."/>
            <person name="Wang M."/>
            <person name="Liu G.H."/>
            <person name="Yang H.J."/>
            <person name="Xiao X.J."/>
            <person name="Hsiao Y.Y."/>
            <person name="Wu W.L."/>
            <person name="Chen Y.Y."/>
            <person name="Mitsuda N."/>
            <person name="Ohme-Takagi M."/>
            <person name="Luo Y.B."/>
            <person name="Van de Peer Y."/>
            <person name="Liu Z.J."/>
        </authorList>
    </citation>
    <scope>NUCLEOTIDE SEQUENCE [LARGE SCALE GENOMIC DNA]</scope>
    <source>
        <tissue evidence="1">The whole plant</tissue>
    </source>
</reference>
<dbReference type="EMBL" id="KZ501912">
    <property type="protein sequence ID" value="PKU86843.1"/>
    <property type="molecule type" value="Genomic_DNA"/>
</dbReference>
<accession>A0A2I0XG03</accession>
<evidence type="ECO:0000313" key="1">
    <source>
        <dbReference type="EMBL" id="PKU86843.1"/>
    </source>
</evidence>
<dbReference type="Proteomes" id="UP000233837">
    <property type="component" value="Unassembled WGS sequence"/>
</dbReference>
<keyword evidence="2" id="KW-1185">Reference proteome</keyword>
<sequence length="723" mass="80494">MFQNLSSSSYSEHPTDQNTSICFVDIGKGAPDSIHKDVKNGLKAEHVAGTLDVEAYMNVSSLNVGSSEDNQQSQSSSPTFSHLEVHSVVEVEPCNTRQKSSVFENAIATYNMAMKNRFYYMETSDDFKSVTPKSYSLDTAVAGNDGNSPSEIKSPSILDVSSTDNYSFDSELEGSSCTLASKNAYSFFSSLVDEQNKFSRSLIDPPERNQNELAHTSLCSIENDFARLSQFNDPNSMEKRNCGSQSTNPLISSFIESEFECSSSSSVCLTCSDVNIEEASYLVTDSYMQENDVHKENFKTDLNKPSINSLVPVVQEDVDIAAHSLSLEEGKFCNDASYKSFQGQFMSSRLNSGIEVGSNVLNDKQVDASYQSCQTQENSEMFVEGNFSKEPCERYNFHMPKSEGKNKMSKCALELIENHGSSSNYTQDKDHGCICGSMVDGSSISGLQRMVSTIPERQKSPEKEDSVEHTDVSFYDGIFSSDDSDRSDELKMHQSSHDASGIVFLLSDYESKIPTSKKGPEMTVVDKKSSVNPENCQYDDGKMRDFGHQMKKLNSFCAKDFEVLDVMETLGESFQTVHIPPSSTSDCREQKEVASDGSIEVEKHVVSYIHNTYAEPNNAPQAKLDHSMFQKDIKLHECGKSKSREGRTVGKTGNQVLKSVAGVMTMVGAFVLLLHVRQKNDKEEKNETWMPFQIQKPNREFFTTRKIKIGKSDSLYPAEKLKF</sequence>
<gene>
    <name evidence="1" type="ORF">MA16_Dca023522</name>
</gene>
<protein>
    <submittedName>
        <fullName evidence="1">Uncharacterized protein</fullName>
    </submittedName>
</protein>